<name>A0A1H5TT72_9BACT</name>
<evidence type="ECO:0000256" key="5">
    <source>
        <dbReference type="ARBA" id="ARBA00023136"/>
    </source>
</evidence>
<feature type="transmembrane region" description="Helical" evidence="6">
    <location>
        <begin position="364"/>
        <end position="381"/>
    </location>
</feature>
<dbReference type="GO" id="GO:0005886">
    <property type="term" value="C:plasma membrane"/>
    <property type="evidence" value="ECO:0007669"/>
    <property type="project" value="UniProtKB-SubCell"/>
</dbReference>
<evidence type="ECO:0000256" key="3">
    <source>
        <dbReference type="ARBA" id="ARBA00022692"/>
    </source>
</evidence>
<feature type="transmembrane region" description="Helical" evidence="6">
    <location>
        <begin position="112"/>
        <end position="135"/>
    </location>
</feature>
<protein>
    <submittedName>
        <fullName evidence="7">Membrane protein involved in the export of O-antigen and teichoic acid</fullName>
    </submittedName>
</protein>
<feature type="transmembrane region" description="Helical" evidence="6">
    <location>
        <begin position="41"/>
        <end position="65"/>
    </location>
</feature>
<feature type="transmembrane region" description="Helical" evidence="6">
    <location>
        <begin position="330"/>
        <end position="352"/>
    </location>
</feature>
<sequence>MAGGTLKRDTLWMMGGNFLSLGFQAVYFVLIGRAIGSTQYGLFVGVASFLSVFGQFSTMGMELILVRDVSRDREHFARYWGTSLRVILLGFVVTTTASLALGRFFLDKSVYHLIPGIAVADLLFAKIALMASKAFQGVGDFARSANVSVLTNVSKAITAACLYGYVLFTKMPSSAQTWTHVYWIASMVSAVVAFALVTIYIGPAGRGHIDRRSLVEGLGFMTSNSSISIYNDIDKTILVSRGMDEAAGTYSAAYRIVDVASSPIYSVYSAAFPAFFREGAKGMRYAMQMALKISRKTIPFSLAAAGLMFVSAGLLPYIFGQSFAGSVAALRWLCLLPLIRSLHYAGGMTLTASVSQWYRTVQQVFVALLNVGLNLWLIPHYSWRGAAAASLISDGTLAALNWISVLWLMRSQERRWRAAASQA</sequence>
<keyword evidence="5 6" id="KW-0472">Membrane</keyword>
<accession>A0A1H5TT72</accession>
<dbReference type="PANTHER" id="PTHR30250">
    <property type="entry name" value="PST FAMILY PREDICTED COLANIC ACID TRANSPORTER"/>
    <property type="match status" value="1"/>
</dbReference>
<evidence type="ECO:0000256" key="6">
    <source>
        <dbReference type="SAM" id="Phobius"/>
    </source>
</evidence>
<reference evidence="7 8" key="1">
    <citation type="submission" date="2016-10" db="EMBL/GenBank/DDBJ databases">
        <authorList>
            <person name="de Groot N.N."/>
        </authorList>
    </citation>
    <scope>NUCLEOTIDE SEQUENCE [LARGE SCALE GENOMIC DNA]</scope>
    <source>
        <strain evidence="7 8">DSM 22489</strain>
    </source>
</reference>
<keyword evidence="2" id="KW-1003">Cell membrane</keyword>
<keyword evidence="8" id="KW-1185">Reference proteome</keyword>
<evidence type="ECO:0000313" key="7">
    <source>
        <dbReference type="EMBL" id="SEF65241.1"/>
    </source>
</evidence>
<dbReference type="EMBL" id="FNVA01000001">
    <property type="protein sequence ID" value="SEF65241.1"/>
    <property type="molecule type" value="Genomic_DNA"/>
</dbReference>
<dbReference type="Pfam" id="PF01943">
    <property type="entry name" value="Polysacc_synt"/>
    <property type="match status" value="1"/>
</dbReference>
<organism evidence="7 8">
    <name type="scientific">Bryocella elongata</name>
    <dbReference type="NCBI Taxonomy" id="863522"/>
    <lineage>
        <taxon>Bacteria</taxon>
        <taxon>Pseudomonadati</taxon>
        <taxon>Acidobacteriota</taxon>
        <taxon>Terriglobia</taxon>
        <taxon>Terriglobales</taxon>
        <taxon>Acidobacteriaceae</taxon>
        <taxon>Bryocella</taxon>
    </lineage>
</organism>
<feature type="transmembrane region" description="Helical" evidence="6">
    <location>
        <begin position="12"/>
        <end position="35"/>
    </location>
</feature>
<dbReference type="AlphaFoldDB" id="A0A1H5TT72"/>
<evidence type="ECO:0000256" key="2">
    <source>
        <dbReference type="ARBA" id="ARBA00022475"/>
    </source>
</evidence>
<dbReference type="InterPro" id="IPR002797">
    <property type="entry name" value="Polysacc_synth"/>
</dbReference>
<gene>
    <name evidence="7" type="ORF">SAMN05421819_0707</name>
</gene>
<evidence type="ECO:0000256" key="4">
    <source>
        <dbReference type="ARBA" id="ARBA00022989"/>
    </source>
</evidence>
<feature type="transmembrane region" description="Helical" evidence="6">
    <location>
        <begin position="387"/>
        <end position="408"/>
    </location>
</feature>
<feature type="transmembrane region" description="Helical" evidence="6">
    <location>
        <begin position="297"/>
        <end position="318"/>
    </location>
</feature>
<dbReference type="InterPro" id="IPR050833">
    <property type="entry name" value="Poly_Biosynth_Transport"/>
</dbReference>
<keyword evidence="4 6" id="KW-1133">Transmembrane helix</keyword>
<keyword evidence="3 6" id="KW-0812">Transmembrane</keyword>
<comment type="subcellular location">
    <subcellularLocation>
        <location evidence="1">Cell membrane</location>
        <topology evidence="1">Multi-pass membrane protein</topology>
    </subcellularLocation>
</comment>
<evidence type="ECO:0000313" key="8">
    <source>
        <dbReference type="Proteomes" id="UP000236728"/>
    </source>
</evidence>
<feature type="transmembrane region" description="Helical" evidence="6">
    <location>
        <begin position="147"/>
        <end position="168"/>
    </location>
</feature>
<proteinExistence type="predicted"/>
<dbReference type="CDD" id="cd13128">
    <property type="entry name" value="MATE_Wzx_like"/>
    <property type="match status" value="1"/>
</dbReference>
<feature type="transmembrane region" description="Helical" evidence="6">
    <location>
        <begin position="180"/>
        <end position="202"/>
    </location>
</feature>
<dbReference type="PANTHER" id="PTHR30250:SF11">
    <property type="entry name" value="O-ANTIGEN TRANSPORTER-RELATED"/>
    <property type="match status" value="1"/>
</dbReference>
<dbReference type="RefSeq" id="WP_103931602.1">
    <property type="nucleotide sequence ID" value="NZ_FNVA01000001.1"/>
</dbReference>
<dbReference type="OrthoDB" id="5240734at2"/>
<dbReference type="Proteomes" id="UP000236728">
    <property type="component" value="Unassembled WGS sequence"/>
</dbReference>
<evidence type="ECO:0000256" key="1">
    <source>
        <dbReference type="ARBA" id="ARBA00004651"/>
    </source>
</evidence>
<feature type="transmembrane region" description="Helical" evidence="6">
    <location>
        <begin position="86"/>
        <end position="106"/>
    </location>
</feature>